<name>A0A9X5E8W9_9CYAN</name>
<gene>
    <name evidence="1" type="ORF">QH73_0023140</name>
</gene>
<proteinExistence type="predicted"/>
<evidence type="ECO:0000313" key="2">
    <source>
        <dbReference type="Proteomes" id="UP000031532"/>
    </source>
</evidence>
<dbReference type="EMBL" id="JTJC03000008">
    <property type="protein sequence ID" value="NHC37495.1"/>
    <property type="molecule type" value="Genomic_DNA"/>
</dbReference>
<comment type="caution">
    <text evidence="1">The sequence shown here is derived from an EMBL/GenBank/DDBJ whole genome shotgun (WGS) entry which is preliminary data.</text>
</comment>
<dbReference type="AlphaFoldDB" id="A0A9X5E8W9"/>
<dbReference type="RefSeq" id="WP_039714285.1">
    <property type="nucleotide sequence ID" value="NZ_JTJC03000008.1"/>
</dbReference>
<dbReference type="OrthoDB" id="515964at2"/>
<keyword evidence="2" id="KW-1185">Reference proteome</keyword>
<sequence length="95" mass="11147">MSESTNDRRSENLNEKDKRSLVQKYLQNPFSIAWSKLADLVYPEISLGESTEKTELSDSFQPDESNSTCDRSLYPRFTDRVDPSLYYTVFFPHQR</sequence>
<dbReference type="Proteomes" id="UP000031532">
    <property type="component" value="Unassembled WGS sequence"/>
</dbReference>
<reference evidence="1 2" key="1">
    <citation type="journal article" date="2015" name="Genome Announc.">
        <title>Draft Genome Sequence of the Terrestrial Cyanobacterium Scytonema millei VB511283, Isolated from Eastern India.</title>
        <authorList>
            <person name="Sen D."/>
            <person name="Chandrababunaidu M.M."/>
            <person name="Singh D."/>
            <person name="Sanghi N."/>
            <person name="Ghorai A."/>
            <person name="Mishra G.P."/>
            <person name="Madduluri M."/>
            <person name="Adhikary S.P."/>
            <person name="Tripathy S."/>
        </authorList>
    </citation>
    <scope>NUCLEOTIDE SEQUENCE [LARGE SCALE GENOMIC DNA]</scope>
    <source>
        <strain evidence="1 2">VB511283</strain>
    </source>
</reference>
<protein>
    <submittedName>
        <fullName evidence="1">Uncharacterized protein</fullName>
    </submittedName>
</protein>
<evidence type="ECO:0000313" key="1">
    <source>
        <dbReference type="EMBL" id="NHC37495.1"/>
    </source>
</evidence>
<organism evidence="1 2">
    <name type="scientific">Scytonema millei VB511283</name>
    <dbReference type="NCBI Taxonomy" id="1245923"/>
    <lineage>
        <taxon>Bacteria</taxon>
        <taxon>Bacillati</taxon>
        <taxon>Cyanobacteriota</taxon>
        <taxon>Cyanophyceae</taxon>
        <taxon>Nostocales</taxon>
        <taxon>Scytonemataceae</taxon>
        <taxon>Scytonema</taxon>
    </lineage>
</organism>
<accession>A0A9X5E8W9</accession>